<dbReference type="Gene3D" id="2.40.160.60">
    <property type="entry name" value="Outer membrane protein transport protein (OMPP1/FadL/TodX)"/>
    <property type="match status" value="1"/>
</dbReference>
<sequence>MGASATAAHAGGIERSSLSTGILFEEGNYVEFSFGSVAPDVSGAQVGTFDTTPAGGTTVVPGLGQSSGDVAADYKLLSFGYKNDLTDKLHLALIVDQPIGANVDYAAATAIPPYVYNAGTGSQADVDSLGLTALLRYQLENNISVYGGLRAIRTKGEVSLFTSYTMNTTTETDLGYVLGAAWEKPEIAARVALTYQSEVTHDFTATEAFPAASIPSSPTQFSSTIPQSVTLEFQTGVAADTLVFGSVKWTDWSEFDISPTIFGATSGGGSLVDYDEDVITYNLGLGRRFNDEWSGAILIGHEKSQGGFSGNLGPTDGYTSLGLAVTRTIENVEVTVGGRYIWIGDAETENGTAPGTALGDFDDNNGVALGLRVGYSF</sequence>
<proteinExistence type="inferred from homology"/>
<organism evidence="8 9">
    <name type="scientific">Kangsaoukella pontilimi</name>
    <dbReference type="NCBI Taxonomy" id="2691042"/>
    <lineage>
        <taxon>Bacteria</taxon>
        <taxon>Pseudomonadati</taxon>
        <taxon>Pseudomonadota</taxon>
        <taxon>Alphaproteobacteria</taxon>
        <taxon>Rhodobacterales</taxon>
        <taxon>Paracoccaceae</taxon>
        <taxon>Kangsaoukella</taxon>
    </lineage>
</organism>
<dbReference type="PANTHER" id="PTHR35093">
    <property type="entry name" value="OUTER MEMBRANE PROTEIN NMB0088-RELATED"/>
    <property type="match status" value="1"/>
</dbReference>
<evidence type="ECO:0000256" key="2">
    <source>
        <dbReference type="ARBA" id="ARBA00008163"/>
    </source>
</evidence>
<evidence type="ECO:0000256" key="1">
    <source>
        <dbReference type="ARBA" id="ARBA00004571"/>
    </source>
</evidence>
<evidence type="ECO:0000256" key="3">
    <source>
        <dbReference type="ARBA" id="ARBA00022452"/>
    </source>
</evidence>
<dbReference type="Pfam" id="PF03349">
    <property type="entry name" value="Toluene_X"/>
    <property type="match status" value="1"/>
</dbReference>
<dbReference type="GO" id="GO:0009279">
    <property type="term" value="C:cell outer membrane"/>
    <property type="evidence" value="ECO:0007669"/>
    <property type="project" value="UniProtKB-SubCell"/>
</dbReference>
<comment type="similarity">
    <text evidence="2">Belongs to the OmpP1/FadL family.</text>
</comment>
<evidence type="ECO:0000313" key="9">
    <source>
        <dbReference type="Proteomes" id="UP000480350"/>
    </source>
</evidence>
<evidence type="ECO:0000313" key="8">
    <source>
        <dbReference type="EMBL" id="MXQ07103.1"/>
    </source>
</evidence>
<reference evidence="8 9" key="2">
    <citation type="submission" date="2020-03" db="EMBL/GenBank/DDBJ databases">
        <title>Kangsaoukella pontilimi gen. nov., sp. nov., a new member of the family Rhodobacteraceae isolated from a tidal mudflat.</title>
        <authorList>
            <person name="Kim I.S."/>
        </authorList>
    </citation>
    <scope>NUCLEOTIDE SEQUENCE [LARGE SCALE GENOMIC DNA]</scope>
    <source>
        <strain evidence="8 9">GH1-50</strain>
    </source>
</reference>
<keyword evidence="7" id="KW-0998">Cell outer membrane</keyword>
<evidence type="ECO:0000256" key="6">
    <source>
        <dbReference type="ARBA" id="ARBA00023136"/>
    </source>
</evidence>
<comment type="subcellular location">
    <subcellularLocation>
        <location evidence="1">Cell outer membrane</location>
        <topology evidence="1">Multi-pass membrane protein</topology>
    </subcellularLocation>
</comment>
<dbReference type="GO" id="GO:0015483">
    <property type="term" value="F:long-chain fatty acid transporting porin activity"/>
    <property type="evidence" value="ECO:0007669"/>
    <property type="project" value="TreeGrafter"/>
</dbReference>
<keyword evidence="6" id="KW-0472">Membrane</keyword>
<evidence type="ECO:0000256" key="7">
    <source>
        <dbReference type="ARBA" id="ARBA00023237"/>
    </source>
</evidence>
<gene>
    <name evidence="8" type="ORF">GQ651_04520</name>
</gene>
<dbReference type="SUPFAM" id="SSF56935">
    <property type="entry name" value="Porins"/>
    <property type="match status" value="1"/>
</dbReference>
<dbReference type="PANTHER" id="PTHR35093:SF8">
    <property type="entry name" value="OUTER MEMBRANE PROTEIN NMB0088-RELATED"/>
    <property type="match status" value="1"/>
</dbReference>
<keyword evidence="3" id="KW-1134">Transmembrane beta strand</keyword>
<keyword evidence="9" id="KW-1185">Reference proteome</keyword>
<protein>
    <recommendedName>
        <fullName evidence="10">Long-subunit fatty acid transport protein</fullName>
    </recommendedName>
</protein>
<keyword evidence="4" id="KW-0812">Transmembrane</keyword>
<name>A0A7C9IPU0_9RHOB</name>
<evidence type="ECO:0000256" key="4">
    <source>
        <dbReference type="ARBA" id="ARBA00022692"/>
    </source>
</evidence>
<comment type="caution">
    <text evidence="8">The sequence shown here is derived from an EMBL/GenBank/DDBJ whole genome shotgun (WGS) entry which is preliminary data.</text>
</comment>
<evidence type="ECO:0008006" key="10">
    <source>
        <dbReference type="Google" id="ProtNLM"/>
    </source>
</evidence>
<evidence type="ECO:0000256" key="5">
    <source>
        <dbReference type="ARBA" id="ARBA00022729"/>
    </source>
</evidence>
<dbReference type="AlphaFoldDB" id="A0A7C9IPU0"/>
<keyword evidence="5" id="KW-0732">Signal</keyword>
<reference evidence="8 9" key="1">
    <citation type="submission" date="2019-12" db="EMBL/GenBank/DDBJ databases">
        <authorList>
            <person name="Lee S.D."/>
        </authorList>
    </citation>
    <scope>NUCLEOTIDE SEQUENCE [LARGE SCALE GENOMIC DNA]</scope>
    <source>
        <strain evidence="8 9">GH1-50</strain>
    </source>
</reference>
<accession>A0A7C9IPU0</accession>
<dbReference type="EMBL" id="WUPT01000001">
    <property type="protein sequence ID" value="MXQ07103.1"/>
    <property type="molecule type" value="Genomic_DNA"/>
</dbReference>
<dbReference type="Proteomes" id="UP000480350">
    <property type="component" value="Unassembled WGS sequence"/>
</dbReference>
<dbReference type="InterPro" id="IPR005017">
    <property type="entry name" value="OMPP1/FadL/TodX"/>
</dbReference>